<gene>
    <name evidence="3" type="ORF">FDP41_002112</name>
</gene>
<dbReference type="RefSeq" id="XP_044563755.1">
    <property type="nucleotide sequence ID" value="XM_044705272.1"/>
</dbReference>
<dbReference type="Gene3D" id="3.10.20.90">
    <property type="entry name" value="Phosphatidylinositol 3-kinase Catalytic Subunit, Chain A, domain 1"/>
    <property type="match status" value="1"/>
</dbReference>
<dbReference type="EMBL" id="VFQX01000028">
    <property type="protein sequence ID" value="KAF0979042.1"/>
    <property type="molecule type" value="Genomic_DNA"/>
</dbReference>
<reference evidence="3 4" key="1">
    <citation type="journal article" date="2019" name="Sci. Rep.">
        <title>Nanopore sequencing improves the draft genome of the human pathogenic amoeba Naegleria fowleri.</title>
        <authorList>
            <person name="Liechti N."/>
            <person name="Schurch N."/>
            <person name="Bruggmann R."/>
            <person name="Wittwer M."/>
        </authorList>
    </citation>
    <scope>NUCLEOTIDE SEQUENCE [LARGE SCALE GENOMIC DNA]</scope>
    <source>
        <strain evidence="3 4">ATCC 30894</strain>
    </source>
</reference>
<dbReference type="GeneID" id="68109330"/>
<dbReference type="Proteomes" id="UP000444721">
    <property type="component" value="Unassembled WGS sequence"/>
</dbReference>
<dbReference type="OrthoDB" id="10254930at2759"/>
<dbReference type="Pfam" id="PF00789">
    <property type="entry name" value="UBX"/>
    <property type="match status" value="1"/>
</dbReference>
<evidence type="ECO:0000256" key="1">
    <source>
        <dbReference type="SAM" id="Coils"/>
    </source>
</evidence>
<keyword evidence="4" id="KW-1185">Reference proteome</keyword>
<feature type="coiled-coil region" evidence="1">
    <location>
        <begin position="141"/>
        <end position="181"/>
    </location>
</feature>
<dbReference type="VEuPathDB" id="AmoebaDB:FDP41_002112"/>
<dbReference type="AlphaFoldDB" id="A0A6A5BWN0"/>
<dbReference type="SUPFAM" id="SSF54236">
    <property type="entry name" value="Ubiquitin-like"/>
    <property type="match status" value="1"/>
</dbReference>
<comment type="caution">
    <text evidence="3">The sequence shown here is derived from an EMBL/GenBank/DDBJ whole genome shotgun (WGS) entry which is preliminary data.</text>
</comment>
<dbReference type="InterPro" id="IPR029071">
    <property type="entry name" value="Ubiquitin-like_domsf"/>
</dbReference>
<dbReference type="InterPro" id="IPR001012">
    <property type="entry name" value="UBX_dom"/>
</dbReference>
<evidence type="ECO:0000313" key="4">
    <source>
        <dbReference type="Proteomes" id="UP000444721"/>
    </source>
</evidence>
<sequence>MSTSSSSTPPTEEKVTLNIRLLDGTPMQVIFKSEAKLSVVQRYVQVKAVELGKHKLPWGSAYIEDNGIEFETLMPKKRFHYEEFPNITLKEAGLFPKAALVVVRPDKDPNDLKRGTGTIADAKKGDVIHHAHHVRGDSYEKKQAFAEKQRLEEQEQKKKEVEEKKRELEKIRAQIKEDKETRSTVNWVANALKKDKKDITKSSNLPPNTYQ</sequence>
<organism evidence="3 4">
    <name type="scientific">Naegleria fowleri</name>
    <name type="common">Brain eating amoeba</name>
    <dbReference type="NCBI Taxonomy" id="5763"/>
    <lineage>
        <taxon>Eukaryota</taxon>
        <taxon>Discoba</taxon>
        <taxon>Heterolobosea</taxon>
        <taxon>Tetramitia</taxon>
        <taxon>Eutetramitia</taxon>
        <taxon>Vahlkampfiidae</taxon>
        <taxon>Naegleria</taxon>
    </lineage>
</organism>
<protein>
    <recommendedName>
        <fullName evidence="2">UBX domain-containing protein</fullName>
    </recommendedName>
</protein>
<accession>A0A6A5BWN0</accession>
<feature type="domain" description="UBX" evidence="2">
    <location>
        <begin position="10"/>
        <end position="102"/>
    </location>
</feature>
<evidence type="ECO:0000259" key="2">
    <source>
        <dbReference type="PROSITE" id="PS50033"/>
    </source>
</evidence>
<evidence type="ECO:0000313" key="3">
    <source>
        <dbReference type="EMBL" id="KAF0979042.1"/>
    </source>
</evidence>
<dbReference type="CDD" id="cd01767">
    <property type="entry name" value="UBX"/>
    <property type="match status" value="1"/>
</dbReference>
<dbReference type="PROSITE" id="PS50033">
    <property type="entry name" value="UBX"/>
    <property type="match status" value="1"/>
</dbReference>
<dbReference type="VEuPathDB" id="AmoebaDB:NF0079540"/>
<dbReference type="VEuPathDB" id="AmoebaDB:NfTy_034450"/>
<proteinExistence type="predicted"/>
<keyword evidence="1" id="KW-0175">Coiled coil</keyword>
<name>A0A6A5BWN0_NAEFO</name>